<keyword evidence="3" id="KW-0282">Flagellum</keyword>
<accession>A0A7T7XPS6</accession>
<dbReference type="InterPro" id="IPR035890">
    <property type="entry name" value="Anti-sigma-28_factor_FlgM_sf"/>
</dbReference>
<evidence type="ECO:0000256" key="1">
    <source>
        <dbReference type="SAM" id="MobiDB-lite"/>
    </source>
</evidence>
<dbReference type="Proteomes" id="UP000595917">
    <property type="component" value="Chromosome"/>
</dbReference>
<evidence type="ECO:0000313" key="3">
    <source>
        <dbReference type="EMBL" id="QQO10227.1"/>
    </source>
</evidence>
<keyword evidence="4" id="KW-1185">Reference proteome</keyword>
<keyword evidence="3" id="KW-0969">Cilium</keyword>
<sequence length="94" mass="10155">MTIDRIGSIDPIQPGKKPGRTGEVQPNAKPDSIALSSEAMEKGELYQAIELVSAAPDVRAERIAELRSKIDDPSYINDTIIKATADKIMDAFGL</sequence>
<dbReference type="RefSeq" id="WP_215627531.1">
    <property type="nucleotide sequence ID" value="NZ_CP067089.2"/>
</dbReference>
<dbReference type="EMBL" id="CP067089">
    <property type="protein sequence ID" value="QQO10227.1"/>
    <property type="molecule type" value="Genomic_DNA"/>
</dbReference>
<keyword evidence="3" id="KW-0966">Cell projection</keyword>
<dbReference type="SUPFAM" id="SSF101498">
    <property type="entry name" value="Anti-sigma factor FlgM"/>
    <property type="match status" value="1"/>
</dbReference>
<evidence type="ECO:0000259" key="2">
    <source>
        <dbReference type="Pfam" id="PF04316"/>
    </source>
</evidence>
<dbReference type="Pfam" id="PF04316">
    <property type="entry name" value="FlgM"/>
    <property type="match status" value="1"/>
</dbReference>
<feature type="region of interest" description="Disordered" evidence="1">
    <location>
        <begin position="1"/>
        <end position="29"/>
    </location>
</feature>
<gene>
    <name evidence="3" type="ORF">JFL75_04715</name>
</gene>
<dbReference type="AlphaFoldDB" id="A0A7T7XPS6"/>
<proteinExistence type="predicted"/>
<name>A0A7T7XPS6_9SPIR</name>
<evidence type="ECO:0000313" key="4">
    <source>
        <dbReference type="Proteomes" id="UP000595917"/>
    </source>
</evidence>
<dbReference type="InterPro" id="IPR031316">
    <property type="entry name" value="FlgM_C"/>
</dbReference>
<organism evidence="3 4">
    <name type="scientific">Breznakiella homolactica</name>
    <dbReference type="NCBI Taxonomy" id="2798577"/>
    <lineage>
        <taxon>Bacteria</taxon>
        <taxon>Pseudomonadati</taxon>
        <taxon>Spirochaetota</taxon>
        <taxon>Spirochaetia</taxon>
        <taxon>Spirochaetales</taxon>
        <taxon>Breznakiellaceae</taxon>
        <taxon>Breznakiella</taxon>
    </lineage>
</organism>
<dbReference type="KEGG" id="bhc:JFL75_04715"/>
<protein>
    <submittedName>
        <fullName evidence="3">Flagellar biosynthesis anti-sigma factor FlgM</fullName>
    </submittedName>
</protein>
<feature type="domain" description="Anti-sigma-28 factor FlgM C-terminal" evidence="2">
    <location>
        <begin position="31"/>
        <end position="90"/>
    </location>
</feature>
<reference evidence="3" key="1">
    <citation type="submission" date="2021-01" db="EMBL/GenBank/DDBJ databases">
        <title>Description of Breznakiella homolactica.</title>
        <authorList>
            <person name="Song Y."/>
            <person name="Brune A."/>
        </authorList>
    </citation>
    <scope>NUCLEOTIDE SEQUENCE</scope>
    <source>
        <strain evidence="3">RmG30</strain>
    </source>
</reference>